<dbReference type="InterPro" id="IPR052530">
    <property type="entry name" value="NAD(P)H_nitroreductase"/>
</dbReference>
<evidence type="ECO:0000256" key="4">
    <source>
        <dbReference type="ARBA" id="ARBA00022643"/>
    </source>
</evidence>
<keyword evidence="4" id="KW-0288">FMN</keyword>
<evidence type="ECO:0000256" key="7">
    <source>
        <dbReference type="ARBA" id="ARBA00023027"/>
    </source>
</evidence>
<dbReference type="RefSeq" id="WP_379561856.1">
    <property type="nucleotide sequence ID" value="NZ_JBHUMX010000035.1"/>
</dbReference>
<evidence type="ECO:0000313" key="9">
    <source>
        <dbReference type="EMBL" id="MFD2629104.1"/>
    </source>
</evidence>
<dbReference type="Proteomes" id="UP001597451">
    <property type="component" value="Unassembled WGS sequence"/>
</dbReference>
<organism evidence="9 10">
    <name type="scientific">Oceanobacillus kapialis</name>
    <dbReference type="NCBI Taxonomy" id="481353"/>
    <lineage>
        <taxon>Bacteria</taxon>
        <taxon>Bacillati</taxon>
        <taxon>Bacillota</taxon>
        <taxon>Bacilli</taxon>
        <taxon>Bacillales</taxon>
        <taxon>Bacillaceae</taxon>
        <taxon>Oceanobacillus</taxon>
    </lineage>
</organism>
<dbReference type="InterPro" id="IPR000415">
    <property type="entry name" value="Nitroreductase-like"/>
</dbReference>
<keyword evidence="7" id="KW-0520">NAD</keyword>
<dbReference type="PANTHER" id="PTHR43821">
    <property type="entry name" value="NAD(P)H NITROREDUCTASE YDJA-RELATED"/>
    <property type="match status" value="1"/>
</dbReference>
<dbReference type="EMBL" id="JBHUMX010000035">
    <property type="protein sequence ID" value="MFD2629104.1"/>
    <property type="molecule type" value="Genomic_DNA"/>
</dbReference>
<evidence type="ECO:0000259" key="8">
    <source>
        <dbReference type="Pfam" id="PF00881"/>
    </source>
</evidence>
<dbReference type="Gene3D" id="3.40.109.10">
    <property type="entry name" value="NADH Oxidase"/>
    <property type="match status" value="1"/>
</dbReference>
<proteinExistence type="inferred from homology"/>
<gene>
    <name evidence="9" type="ORF">ACFSUN_09980</name>
</gene>
<dbReference type="Pfam" id="PF00881">
    <property type="entry name" value="Nitroreductase"/>
    <property type="match status" value="1"/>
</dbReference>
<protein>
    <submittedName>
        <fullName evidence="9">Nitroreductase</fullName>
    </submittedName>
</protein>
<comment type="caution">
    <text evidence="9">The sequence shown here is derived from an EMBL/GenBank/DDBJ whole genome shotgun (WGS) entry which is preliminary data.</text>
</comment>
<comment type="cofactor">
    <cofactor evidence="1">
        <name>FMN</name>
        <dbReference type="ChEBI" id="CHEBI:58210"/>
    </cofactor>
</comment>
<evidence type="ECO:0000256" key="2">
    <source>
        <dbReference type="ARBA" id="ARBA00007118"/>
    </source>
</evidence>
<keyword evidence="5" id="KW-0521">NADP</keyword>
<dbReference type="SUPFAM" id="SSF55469">
    <property type="entry name" value="FMN-dependent nitroreductase-like"/>
    <property type="match status" value="1"/>
</dbReference>
<dbReference type="CDD" id="cd02135">
    <property type="entry name" value="YdjA-like"/>
    <property type="match status" value="1"/>
</dbReference>
<evidence type="ECO:0000256" key="6">
    <source>
        <dbReference type="ARBA" id="ARBA00023002"/>
    </source>
</evidence>
<keyword evidence="6" id="KW-0560">Oxidoreductase</keyword>
<evidence type="ECO:0000256" key="1">
    <source>
        <dbReference type="ARBA" id="ARBA00001917"/>
    </source>
</evidence>
<dbReference type="InterPro" id="IPR029479">
    <property type="entry name" value="Nitroreductase"/>
</dbReference>
<evidence type="ECO:0000256" key="3">
    <source>
        <dbReference type="ARBA" id="ARBA00022630"/>
    </source>
</evidence>
<evidence type="ECO:0000313" key="10">
    <source>
        <dbReference type="Proteomes" id="UP001597451"/>
    </source>
</evidence>
<reference evidence="10" key="1">
    <citation type="journal article" date="2019" name="Int. J. Syst. Evol. Microbiol.">
        <title>The Global Catalogue of Microorganisms (GCM) 10K type strain sequencing project: providing services to taxonomists for standard genome sequencing and annotation.</title>
        <authorList>
            <consortium name="The Broad Institute Genomics Platform"/>
            <consortium name="The Broad Institute Genome Sequencing Center for Infectious Disease"/>
            <person name="Wu L."/>
            <person name="Ma J."/>
        </authorList>
    </citation>
    <scope>NUCLEOTIDE SEQUENCE [LARGE SCALE GENOMIC DNA]</scope>
    <source>
        <strain evidence="10">TISTR 1858</strain>
    </source>
</reference>
<accession>A0ABW5Q0M7</accession>
<dbReference type="InterPro" id="IPR026021">
    <property type="entry name" value="YdjA-like"/>
</dbReference>
<dbReference type="PANTHER" id="PTHR43821:SF1">
    <property type="entry name" value="NAD(P)H NITROREDUCTASE YDJA-RELATED"/>
    <property type="match status" value="1"/>
</dbReference>
<evidence type="ECO:0000256" key="5">
    <source>
        <dbReference type="ARBA" id="ARBA00022857"/>
    </source>
</evidence>
<sequence>MGNGLTRNTHAIYNYTLTNRSKHCYAICKNSWEGNVISLLNTIKNRRSIHTFKEQEVESKLLREIFTYASYAPTHYMKEPWKIKMYQGKGKGAFVDEILSSYERIGMLQTNSDMKTIKMKDSMKQFLLAIPHHAVIYFKTEKDPIRYEEDYAAVCAFIQNAQLAAWEYGVGMLWTITPYMHEKEFANNIGIKGNDIKIAAVLQIGYPKKIPRDKGRTPIDQKLEIVVH</sequence>
<name>A0ABW5Q0M7_9BACI</name>
<keyword evidence="3" id="KW-0285">Flavoprotein</keyword>
<comment type="similarity">
    <text evidence="2">Belongs to the nitroreductase family.</text>
</comment>
<feature type="domain" description="Nitroreductase" evidence="8">
    <location>
        <begin position="43"/>
        <end position="206"/>
    </location>
</feature>
<keyword evidence="10" id="KW-1185">Reference proteome</keyword>